<keyword evidence="2" id="KW-0614">Plasmid</keyword>
<gene>
    <name evidence="3" type="ORF">EX242_14820</name>
    <name evidence="2" type="ORF">PRE19P2_0620</name>
</gene>
<reference evidence="3" key="2">
    <citation type="submission" date="2019-02" db="EMBL/GenBank/DDBJ databases">
        <title>Genomic characterization of isolates from hospital effluents in KZN, South Africa.</title>
        <authorList>
            <person name="Ntshobeni N."/>
            <person name="Allam M."/>
            <person name="Ismail A."/>
            <person name="Amoako D."/>
            <person name="Essack S."/>
            <person name="Chenia H."/>
        </authorList>
    </citation>
    <scope>NUCLEOTIDE SEQUENCE</scope>
    <source>
        <strain evidence="3">AFE97_S1</strain>
    </source>
</reference>
<dbReference type="AlphaFoldDB" id="A0A220DIQ2"/>
<evidence type="ECO:0000313" key="2">
    <source>
        <dbReference type="EMBL" id="ARV76149.1"/>
    </source>
</evidence>
<evidence type="ECO:0000259" key="1">
    <source>
        <dbReference type="PROSITE" id="PS50309"/>
    </source>
</evidence>
<dbReference type="Proteomes" id="UP000824410">
    <property type="component" value="Unassembled WGS sequence"/>
</dbReference>
<dbReference type="GO" id="GO:0035556">
    <property type="term" value="P:intracellular signal transduction"/>
    <property type="evidence" value="ECO:0007669"/>
    <property type="project" value="InterPro"/>
</dbReference>
<dbReference type="PROSITE" id="PS50309">
    <property type="entry name" value="DC"/>
    <property type="match status" value="1"/>
</dbReference>
<proteinExistence type="predicted"/>
<dbReference type="SMART" id="SM00974">
    <property type="entry name" value="T5orf172"/>
    <property type="match status" value="1"/>
</dbReference>
<dbReference type="InterPro" id="IPR018306">
    <property type="entry name" value="Phage_T5_Orf172_DNA-bd"/>
</dbReference>
<protein>
    <submittedName>
        <fullName evidence="3">GIY-YIG nuclease family protein</fullName>
    </submittedName>
</protein>
<dbReference type="EMBL" id="SHDO01000017">
    <property type="protein sequence ID" value="MBX6981521.1"/>
    <property type="molecule type" value="Genomic_DNA"/>
</dbReference>
<reference evidence="2" key="1">
    <citation type="journal article" date="2017" name="Genome Biol. Evol.">
        <title>Genomic Epidemiology of NDM-1-Encoding Plasmids in Latin American Clinical Isolates Reveals Insights into the Evolution of Multidrug Resistance.</title>
        <authorList>
            <person name="Marquez-Ortiz R.A."/>
            <person name="Haggerty L."/>
            <person name="Olarte N."/>
            <person name="Duarte C."/>
            <person name="Garza-Ramos U."/>
            <person name="Silva-Sanchez J."/>
            <person name="Castro B.E."/>
            <person name="Sim E.M."/>
            <person name="Beltran M."/>
            <person name="Moncada M.V."/>
            <person name="Valderrama A."/>
            <person name="Castellanos J.E."/>
            <person name="Charles I.G."/>
            <person name="Vanegas N."/>
            <person name="Escobar-Perez J."/>
            <person name="Petty N.K."/>
        </authorList>
    </citation>
    <scope>NUCLEOTIDE SEQUENCE</scope>
    <source>
        <strain evidence="2">06-1619</strain>
        <plasmid evidence="2">p06-1619-1</plasmid>
    </source>
</reference>
<feature type="domain" description="Doublecortin" evidence="1">
    <location>
        <begin position="204"/>
        <end position="306"/>
    </location>
</feature>
<dbReference type="RefSeq" id="WP_172688834.1">
    <property type="nucleotide sequence ID" value="NZ_CP118864.1"/>
</dbReference>
<accession>A0A220DIQ2</accession>
<sequence>MDDLSFLDAVLNADKYGWISKPKEKTKAVKSTELDSFLEIIEFYRENQREPSDSGNVIEFKLSIKLEKIRGDIASHESLIEYDEFNLLGASGSSEEVLVQEVEEFDTFEDILNSKLLEQLSPSSSISTSIFDIKNVTNPERIRERKKAEQVGQTMPCPNFDVFDPLFKDVHKGLTYKTKGFGTIAESELSVFEFQEGNFYLLKGMLLFIDYMSEIFRGTDRDDRRLLIIFENGTQSTMLLRSLTKRIREDEGAKRILNTDGSVFNAKRVKSAEESDPRMQIYSQSKSTGYIYIARTNKPELKAKFKHLYKIGLTKRDVSTRFKEADKDPAFLMYSAEQVKVIPLKGLNLNSVESALHALFGQVRLDIDVIGNDGKTYKPKEWFNVPIQAIDDAVTLIQDLTIHLYRYDRDTQKLVKR</sequence>
<name>A0A220DIQ2_PRORE</name>
<evidence type="ECO:0000313" key="3">
    <source>
        <dbReference type="EMBL" id="MBX6981521.1"/>
    </source>
</evidence>
<dbReference type="InterPro" id="IPR003533">
    <property type="entry name" value="Doublecortin_dom"/>
</dbReference>
<dbReference type="EMBL" id="KX832929">
    <property type="protein sequence ID" value="ARV76149.1"/>
    <property type="molecule type" value="Genomic_DNA"/>
</dbReference>
<dbReference type="Pfam" id="PF10544">
    <property type="entry name" value="T5orf172"/>
    <property type="match status" value="1"/>
</dbReference>
<organism evidence="2">
    <name type="scientific">Providencia rettgeri</name>
    <dbReference type="NCBI Taxonomy" id="587"/>
    <lineage>
        <taxon>Bacteria</taxon>
        <taxon>Pseudomonadati</taxon>
        <taxon>Pseudomonadota</taxon>
        <taxon>Gammaproteobacteria</taxon>
        <taxon>Enterobacterales</taxon>
        <taxon>Morganellaceae</taxon>
        <taxon>Providencia</taxon>
    </lineage>
</organism>
<geneLocation type="plasmid" evidence="2">
    <name>p06-1619-1</name>
</geneLocation>